<accession>A0A2P8H5R8</accession>
<dbReference type="OrthoDB" id="9787280at2"/>
<keyword evidence="3" id="KW-0125">Carotenoid biosynthesis</keyword>
<evidence type="ECO:0000313" key="5">
    <source>
        <dbReference type="Proteomes" id="UP000242682"/>
    </source>
</evidence>
<evidence type="ECO:0000256" key="2">
    <source>
        <dbReference type="ARBA" id="ARBA00022679"/>
    </source>
</evidence>
<reference evidence="4 5" key="1">
    <citation type="submission" date="2018-03" db="EMBL/GenBank/DDBJ databases">
        <title>Genomic Encyclopedia of Type Strains, Phase III (KMG-III): the genomes of soil and plant-associated and newly described type strains.</title>
        <authorList>
            <person name="Whitman W."/>
        </authorList>
    </citation>
    <scope>NUCLEOTIDE SEQUENCE [LARGE SCALE GENOMIC DNA]</scope>
    <source>
        <strain evidence="4 5">CGMCC 1.12259</strain>
    </source>
</reference>
<dbReference type="SFLD" id="SFLDG01018">
    <property type="entry name" value="Squalene/Phytoene_Synthase_Lik"/>
    <property type="match status" value="1"/>
</dbReference>
<dbReference type="Gene3D" id="1.10.600.10">
    <property type="entry name" value="Farnesyl Diphosphate Synthase"/>
    <property type="match status" value="1"/>
</dbReference>
<dbReference type="GO" id="GO:0004311">
    <property type="term" value="F:geranylgeranyl diphosphate synthase activity"/>
    <property type="evidence" value="ECO:0007669"/>
    <property type="project" value="InterPro"/>
</dbReference>
<comment type="pathway">
    <text evidence="1">Carotenoid biosynthesis.</text>
</comment>
<dbReference type="Pfam" id="PF00494">
    <property type="entry name" value="SQS_PSY"/>
    <property type="match status" value="1"/>
</dbReference>
<sequence length="285" mass="32788">MTAQLSVQEDFAFCEQIIKRHSKSFYYAFSKLPEEKARAVYAIYAFCRTADDSVDENRGNAAQLLALDKLTAELDRFAQREEIDHPLWRALRIVFNTYEMDLDPFYDQIKGQRMDISFSTPKTLEDVETYSYYVAGSVGRMLLPIIASDSKVDCTDAAVSLGIAMQLTNILRDVGEDYREKGRIYLPAAELQKNGYRVDQLANSEINEGFVEVWEGMAKRAEKLYAEFLDCISNFDRDSRLPVQVSAQVYRGILDSVRQNNYDCFARKNFVTKQEMIRILTNSVR</sequence>
<dbReference type="SFLD" id="SFLDG01212">
    <property type="entry name" value="Phytoene_synthase_like"/>
    <property type="match status" value="1"/>
</dbReference>
<keyword evidence="2" id="KW-0808">Transferase</keyword>
<gene>
    <name evidence="4" type="ORF">B0H99_102223</name>
</gene>
<evidence type="ECO:0000256" key="3">
    <source>
        <dbReference type="ARBA" id="ARBA00022746"/>
    </source>
</evidence>
<dbReference type="GO" id="GO:0051996">
    <property type="term" value="F:squalene synthase [NAD(P)H] activity"/>
    <property type="evidence" value="ECO:0007669"/>
    <property type="project" value="InterPro"/>
</dbReference>
<name>A0A2P8H5R8_9BACL</name>
<dbReference type="PANTHER" id="PTHR31480">
    <property type="entry name" value="BIFUNCTIONAL LYCOPENE CYCLASE/PHYTOENE SYNTHASE"/>
    <property type="match status" value="1"/>
</dbReference>
<dbReference type="AlphaFoldDB" id="A0A2P8H5R8"/>
<dbReference type="InterPro" id="IPR033904">
    <property type="entry name" value="Trans_IPPS_HH"/>
</dbReference>
<dbReference type="EMBL" id="PYAT01000002">
    <property type="protein sequence ID" value="PSL41539.1"/>
    <property type="molecule type" value="Genomic_DNA"/>
</dbReference>
<dbReference type="InterPro" id="IPR002060">
    <property type="entry name" value="Squ/phyt_synthse"/>
</dbReference>
<dbReference type="Proteomes" id="UP000242682">
    <property type="component" value="Unassembled WGS sequence"/>
</dbReference>
<dbReference type="PROSITE" id="PS01045">
    <property type="entry name" value="SQUALEN_PHYTOEN_SYN_2"/>
    <property type="match status" value="1"/>
</dbReference>
<comment type="caution">
    <text evidence="4">The sequence shown here is derived from an EMBL/GenBank/DDBJ whole genome shotgun (WGS) entry which is preliminary data.</text>
</comment>
<dbReference type="InterPro" id="IPR019845">
    <property type="entry name" value="Squalene/phytoene_synthase_CS"/>
</dbReference>
<dbReference type="SUPFAM" id="SSF48576">
    <property type="entry name" value="Terpenoid synthases"/>
    <property type="match status" value="1"/>
</dbReference>
<dbReference type="GO" id="GO:0016117">
    <property type="term" value="P:carotenoid biosynthetic process"/>
    <property type="evidence" value="ECO:0007669"/>
    <property type="project" value="UniProtKB-KW"/>
</dbReference>
<organism evidence="4 5">
    <name type="scientific">Planomicrobium soli</name>
    <dbReference type="NCBI Taxonomy" id="1176648"/>
    <lineage>
        <taxon>Bacteria</taxon>
        <taxon>Bacillati</taxon>
        <taxon>Bacillota</taxon>
        <taxon>Bacilli</taxon>
        <taxon>Bacillales</taxon>
        <taxon>Caryophanaceae</taxon>
        <taxon>Planomicrobium</taxon>
    </lineage>
</organism>
<keyword evidence="5" id="KW-1185">Reference proteome</keyword>
<dbReference type="InterPro" id="IPR008949">
    <property type="entry name" value="Isoprenoid_synthase_dom_sf"/>
</dbReference>
<dbReference type="RefSeq" id="WP_106532225.1">
    <property type="nucleotide sequence ID" value="NZ_PYAT01000002.1"/>
</dbReference>
<dbReference type="SFLD" id="SFLDS00005">
    <property type="entry name" value="Isoprenoid_Synthase_Type_I"/>
    <property type="match status" value="1"/>
</dbReference>
<dbReference type="InterPro" id="IPR044843">
    <property type="entry name" value="Trans_IPPS_bact-type"/>
</dbReference>
<dbReference type="CDD" id="cd00683">
    <property type="entry name" value="Trans_IPPS_HH"/>
    <property type="match status" value="1"/>
</dbReference>
<protein>
    <submittedName>
        <fullName evidence="4">Phytoene synthase</fullName>
    </submittedName>
</protein>
<evidence type="ECO:0000256" key="1">
    <source>
        <dbReference type="ARBA" id="ARBA00004829"/>
    </source>
</evidence>
<evidence type="ECO:0000313" key="4">
    <source>
        <dbReference type="EMBL" id="PSL41539.1"/>
    </source>
</evidence>
<proteinExistence type="predicted"/>